<evidence type="ECO:0000256" key="2">
    <source>
        <dbReference type="SAM" id="Phobius"/>
    </source>
</evidence>
<organism evidence="3 4">
    <name type="scientific">Cordyceps javanica</name>
    <dbReference type="NCBI Taxonomy" id="43265"/>
    <lineage>
        <taxon>Eukaryota</taxon>
        <taxon>Fungi</taxon>
        <taxon>Dikarya</taxon>
        <taxon>Ascomycota</taxon>
        <taxon>Pezizomycotina</taxon>
        <taxon>Sordariomycetes</taxon>
        <taxon>Hypocreomycetidae</taxon>
        <taxon>Hypocreales</taxon>
        <taxon>Cordycipitaceae</taxon>
        <taxon>Cordyceps</taxon>
    </lineage>
</organism>
<gene>
    <name evidence="3" type="ORF">IF1G_03530</name>
</gene>
<name>A0A545W503_9HYPO</name>
<feature type="region of interest" description="Disordered" evidence="1">
    <location>
        <begin position="1"/>
        <end position="27"/>
    </location>
</feature>
<comment type="caution">
    <text evidence="3">The sequence shown here is derived from an EMBL/GenBank/DDBJ whole genome shotgun (WGS) entry which is preliminary data.</text>
</comment>
<evidence type="ECO:0000313" key="3">
    <source>
        <dbReference type="EMBL" id="TQV97787.1"/>
    </source>
</evidence>
<evidence type="ECO:0000256" key="1">
    <source>
        <dbReference type="SAM" id="MobiDB-lite"/>
    </source>
</evidence>
<dbReference type="STRING" id="43265.A0A545W503"/>
<dbReference type="AlphaFoldDB" id="A0A545W503"/>
<feature type="region of interest" description="Disordered" evidence="1">
    <location>
        <begin position="228"/>
        <end position="262"/>
    </location>
</feature>
<sequence length="347" mass="38305">MGNPDLELQQQNPGRDPLRRLRRRHRRQLRRHRDAAALYVAAIAATMLLALGVWGVLVNETTTTGTTGTTMTTATTMTTTAQCLPRPLRLLVLGPLLGSQPCPERDATHGDGRGGRVVEEEEDALTHIAVETDELLRRRNVLAQALHKEGIDAFIVEPGATFEFYANISRATWEALAPSPRLRPLLVIQPSSRHAADRSDDDNGDDVIVARAALLTPRTLVGQVRALLASPEEEEEEEEEEKGMRQRRQPRRGPSPSPPAPALDIVVWEPQWNPYETLRKSRLFAPADPARAEAYERGDADRRPVVMVDPETRALVVDGLGDAGFRYSRLASAVARLVTPPSLSSSR</sequence>
<reference evidence="3 4" key="1">
    <citation type="journal article" date="2019" name="Appl. Microbiol. Biotechnol.">
        <title>Genome sequence of Isaria javanica and comparative genome analysis insights into family S53 peptidase evolution in fungal entomopathogens.</title>
        <authorList>
            <person name="Lin R."/>
            <person name="Zhang X."/>
            <person name="Xin B."/>
            <person name="Zou M."/>
            <person name="Gao Y."/>
            <person name="Qin F."/>
            <person name="Hu Q."/>
            <person name="Xie B."/>
            <person name="Cheng X."/>
        </authorList>
    </citation>
    <scope>NUCLEOTIDE SEQUENCE [LARGE SCALE GENOMIC DNA]</scope>
    <source>
        <strain evidence="3 4">IJ1G</strain>
    </source>
</reference>
<dbReference type="Gene3D" id="3.40.350.10">
    <property type="entry name" value="Creatinase/prolidase N-terminal domain"/>
    <property type="match status" value="1"/>
</dbReference>
<dbReference type="InterPro" id="IPR029149">
    <property type="entry name" value="Creatin/AminoP/Spt16_N"/>
</dbReference>
<keyword evidence="2" id="KW-0472">Membrane</keyword>
<keyword evidence="4" id="KW-1185">Reference proteome</keyword>
<dbReference type="Proteomes" id="UP000315783">
    <property type="component" value="Unassembled WGS sequence"/>
</dbReference>
<accession>A0A545W503</accession>
<keyword evidence="2" id="KW-1133">Transmembrane helix</keyword>
<dbReference type="OrthoDB" id="4869710at2759"/>
<proteinExistence type="predicted"/>
<protein>
    <submittedName>
        <fullName evidence="3">Uncharacterized protein</fullName>
    </submittedName>
</protein>
<feature type="compositionally biased region" description="Acidic residues" evidence="1">
    <location>
        <begin position="231"/>
        <end position="241"/>
    </location>
</feature>
<feature type="transmembrane region" description="Helical" evidence="2">
    <location>
        <begin position="36"/>
        <end position="57"/>
    </location>
</feature>
<keyword evidence="2" id="KW-0812">Transmembrane</keyword>
<evidence type="ECO:0000313" key="4">
    <source>
        <dbReference type="Proteomes" id="UP000315783"/>
    </source>
</evidence>
<dbReference type="EMBL" id="SPUK01000004">
    <property type="protein sequence ID" value="TQV97787.1"/>
    <property type="molecule type" value="Genomic_DNA"/>
</dbReference>